<evidence type="ECO:0000313" key="6">
    <source>
        <dbReference type="Proteomes" id="UP000838686"/>
    </source>
</evidence>
<dbReference type="SUPFAM" id="SSF46689">
    <property type="entry name" value="Homeodomain-like"/>
    <property type="match status" value="2"/>
</dbReference>
<evidence type="ECO:0000256" key="3">
    <source>
        <dbReference type="ARBA" id="ARBA00023163"/>
    </source>
</evidence>
<feature type="domain" description="HTH araC/xylS-type" evidence="4">
    <location>
        <begin position="174"/>
        <end position="271"/>
    </location>
</feature>
<sequence>MKPTYKTIIQNYFHRFQAEVSMAAFSAKKPGFIEEESPDYYRLWFIREGEGWLEYNGRRYVGKPGHLFLLPPGAKQIYGSEEGKSVSLYWCHFRSSIGDNQMFELLQLPVLVEPQESEYLESMFLKMIEAFRSTAFTRKLRIRAALLDIMASYLELCDLSDQVFQGIESLDKIDRVLEYIELHLSENIGVNELARLAYLHPNYFISVFKNVVGSAPIQYVNLRRLEMAKQMLEGTDDSVSTVAKSVGLQNHYLSRLFKQHMGLSPSRYRQIYRAAPIKAQPAIKGSEVQP</sequence>
<dbReference type="Gene3D" id="2.60.120.280">
    <property type="entry name" value="Regulatory protein AraC"/>
    <property type="match status" value="1"/>
</dbReference>
<proteinExistence type="predicted"/>
<dbReference type="PANTHER" id="PTHR43280">
    <property type="entry name" value="ARAC-FAMILY TRANSCRIPTIONAL REGULATOR"/>
    <property type="match status" value="1"/>
</dbReference>
<evidence type="ECO:0000256" key="2">
    <source>
        <dbReference type="ARBA" id="ARBA00023125"/>
    </source>
</evidence>
<gene>
    <name evidence="5" type="primary">rhaS_12</name>
    <name evidence="5" type="ORF">PAECIP111893_04162</name>
</gene>
<dbReference type="InterPro" id="IPR003313">
    <property type="entry name" value="AraC-bd"/>
</dbReference>
<dbReference type="InterPro" id="IPR037923">
    <property type="entry name" value="HTH-like"/>
</dbReference>
<organism evidence="5 6">
    <name type="scientific">Paenibacillus plantiphilus</name>
    <dbReference type="NCBI Taxonomy" id="2905650"/>
    <lineage>
        <taxon>Bacteria</taxon>
        <taxon>Bacillati</taxon>
        <taxon>Bacillota</taxon>
        <taxon>Bacilli</taxon>
        <taxon>Bacillales</taxon>
        <taxon>Paenibacillaceae</taxon>
        <taxon>Paenibacillus</taxon>
    </lineage>
</organism>
<keyword evidence="2" id="KW-0238">DNA-binding</keyword>
<dbReference type="InterPro" id="IPR009057">
    <property type="entry name" value="Homeodomain-like_sf"/>
</dbReference>
<dbReference type="EMBL" id="CAKMMF010000027">
    <property type="protein sequence ID" value="CAH1216758.1"/>
    <property type="molecule type" value="Genomic_DNA"/>
</dbReference>
<dbReference type="RefSeq" id="WP_236344511.1">
    <property type="nucleotide sequence ID" value="NZ_CAKMMF010000027.1"/>
</dbReference>
<evidence type="ECO:0000313" key="5">
    <source>
        <dbReference type="EMBL" id="CAH1216758.1"/>
    </source>
</evidence>
<dbReference type="InterPro" id="IPR018060">
    <property type="entry name" value="HTH_AraC"/>
</dbReference>
<dbReference type="Gene3D" id="1.10.10.60">
    <property type="entry name" value="Homeodomain-like"/>
    <property type="match status" value="2"/>
</dbReference>
<protein>
    <submittedName>
        <fullName evidence="5">HTH-type transcriptional activator RhaS</fullName>
    </submittedName>
</protein>
<dbReference type="PANTHER" id="PTHR43280:SF30">
    <property type="entry name" value="MMSAB OPERON REGULATORY PROTEIN"/>
    <property type="match status" value="1"/>
</dbReference>
<name>A0ABM9CMI0_9BACL</name>
<evidence type="ECO:0000256" key="1">
    <source>
        <dbReference type="ARBA" id="ARBA00023015"/>
    </source>
</evidence>
<keyword evidence="1" id="KW-0805">Transcription regulation</keyword>
<dbReference type="SUPFAM" id="SSF51215">
    <property type="entry name" value="Regulatory protein AraC"/>
    <property type="match status" value="1"/>
</dbReference>
<dbReference type="Proteomes" id="UP000838686">
    <property type="component" value="Unassembled WGS sequence"/>
</dbReference>
<evidence type="ECO:0000259" key="4">
    <source>
        <dbReference type="PROSITE" id="PS01124"/>
    </source>
</evidence>
<dbReference type="SMART" id="SM00342">
    <property type="entry name" value="HTH_ARAC"/>
    <property type="match status" value="1"/>
</dbReference>
<dbReference type="Pfam" id="PF12833">
    <property type="entry name" value="HTH_18"/>
    <property type="match status" value="1"/>
</dbReference>
<dbReference type="PROSITE" id="PS01124">
    <property type="entry name" value="HTH_ARAC_FAMILY_2"/>
    <property type="match status" value="1"/>
</dbReference>
<keyword evidence="6" id="KW-1185">Reference proteome</keyword>
<dbReference type="Pfam" id="PF02311">
    <property type="entry name" value="AraC_binding"/>
    <property type="match status" value="1"/>
</dbReference>
<keyword evidence="3" id="KW-0804">Transcription</keyword>
<accession>A0ABM9CMI0</accession>
<comment type="caution">
    <text evidence="5">The sequence shown here is derived from an EMBL/GenBank/DDBJ whole genome shotgun (WGS) entry which is preliminary data.</text>
</comment>
<reference evidence="5" key="1">
    <citation type="submission" date="2022-01" db="EMBL/GenBank/DDBJ databases">
        <authorList>
            <person name="Criscuolo A."/>
        </authorList>
    </citation>
    <scope>NUCLEOTIDE SEQUENCE</scope>
    <source>
        <strain evidence="5">CIP111893</strain>
    </source>
</reference>